<feature type="region of interest" description="Disordered" evidence="1">
    <location>
        <begin position="1"/>
        <end position="41"/>
    </location>
</feature>
<evidence type="ECO:0000313" key="2">
    <source>
        <dbReference type="EMBL" id="KAK5633152.1"/>
    </source>
</evidence>
<dbReference type="EMBL" id="JAWHQM010000030">
    <property type="protein sequence ID" value="KAK5633152.1"/>
    <property type="molecule type" value="Genomic_DNA"/>
</dbReference>
<name>A0AAN7Z7D9_9PEZI</name>
<reference evidence="2 3" key="1">
    <citation type="submission" date="2023-10" db="EMBL/GenBank/DDBJ databases">
        <title>Draft genome sequence of Xylaria bambusicola isolate GMP-LS, the root and basal stem rot pathogen of sugarcane in Indonesia.</title>
        <authorList>
            <person name="Selvaraj P."/>
            <person name="Muralishankar V."/>
            <person name="Muruganantham S."/>
            <person name="Sp S."/>
            <person name="Haryani S."/>
            <person name="Lau K.J.X."/>
            <person name="Naqvi N.I."/>
        </authorList>
    </citation>
    <scope>NUCLEOTIDE SEQUENCE [LARGE SCALE GENOMIC DNA]</scope>
    <source>
        <strain evidence="2">GMP-LS</strain>
    </source>
</reference>
<proteinExistence type="predicted"/>
<protein>
    <submittedName>
        <fullName evidence="2">Uncharacterized protein</fullName>
    </submittedName>
</protein>
<organism evidence="2 3">
    <name type="scientific">Xylaria bambusicola</name>
    <dbReference type="NCBI Taxonomy" id="326684"/>
    <lineage>
        <taxon>Eukaryota</taxon>
        <taxon>Fungi</taxon>
        <taxon>Dikarya</taxon>
        <taxon>Ascomycota</taxon>
        <taxon>Pezizomycotina</taxon>
        <taxon>Sordariomycetes</taxon>
        <taxon>Xylariomycetidae</taxon>
        <taxon>Xylariales</taxon>
        <taxon>Xylariaceae</taxon>
        <taxon>Xylaria</taxon>
    </lineage>
</organism>
<evidence type="ECO:0000313" key="3">
    <source>
        <dbReference type="Proteomes" id="UP001305414"/>
    </source>
</evidence>
<evidence type="ECO:0000256" key="1">
    <source>
        <dbReference type="SAM" id="MobiDB-lite"/>
    </source>
</evidence>
<dbReference type="AlphaFoldDB" id="A0AAN7Z7D9"/>
<dbReference type="Proteomes" id="UP001305414">
    <property type="component" value="Unassembled WGS sequence"/>
</dbReference>
<sequence>MSAHGSSNTGSKTSTGMASSTTTPANAGLGGDKPKAFDAEGTIGKQFTGKSTNLNIDQFPLQVGTYSSAHTNIIATQKKAHLAAQHRRSVAR</sequence>
<comment type="caution">
    <text evidence="2">The sequence shown here is derived from an EMBL/GenBank/DDBJ whole genome shotgun (WGS) entry which is preliminary data.</text>
</comment>
<keyword evidence="3" id="KW-1185">Reference proteome</keyword>
<feature type="compositionally biased region" description="Low complexity" evidence="1">
    <location>
        <begin position="1"/>
        <end position="16"/>
    </location>
</feature>
<gene>
    <name evidence="2" type="ORF">RRF57_008866</name>
</gene>
<accession>A0AAN7Z7D9</accession>